<evidence type="ECO:0000313" key="5">
    <source>
        <dbReference type="Proteomes" id="UP000095023"/>
    </source>
</evidence>
<dbReference type="InterPro" id="IPR007946">
    <property type="entry name" value="AAR2"/>
</dbReference>
<dbReference type="Pfam" id="PF20981">
    <property type="entry name" value="AAR2_1st"/>
    <property type="match status" value="1"/>
</dbReference>
<protein>
    <submittedName>
        <fullName evidence="4">Uncharacterized protein</fullName>
    </submittedName>
</protein>
<feature type="domain" description="AAR2 N-terminal" evidence="3">
    <location>
        <begin position="3"/>
        <end position="113"/>
    </location>
</feature>
<dbReference type="PANTHER" id="PTHR12689">
    <property type="entry name" value="A1 CISTRON SPLICING FACTOR AAR2-RELATED"/>
    <property type="match status" value="1"/>
</dbReference>
<dbReference type="OrthoDB" id="201752at2759"/>
<evidence type="ECO:0000313" key="4">
    <source>
        <dbReference type="EMBL" id="ODV92772.1"/>
    </source>
</evidence>
<keyword evidence="5" id="KW-1185">Reference proteome</keyword>
<dbReference type="Gene3D" id="1.25.40.550">
    <property type="entry name" value="Aar2, C-terminal domain-like"/>
    <property type="match status" value="1"/>
</dbReference>
<dbReference type="GO" id="GO:0000244">
    <property type="term" value="P:spliceosomal tri-snRNP complex assembly"/>
    <property type="evidence" value="ECO:0007669"/>
    <property type="project" value="TreeGrafter"/>
</dbReference>
<dbReference type="CDD" id="cd13777">
    <property type="entry name" value="Aar2_N"/>
    <property type="match status" value="1"/>
</dbReference>
<dbReference type="CDD" id="cd13778">
    <property type="entry name" value="Aar2_C"/>
    <property type="match status" value="1"/>
</dbReference>
<evidence type="ECO:0000259" key="3">
    <source>
        <dbReference type="Pfam" id="PF20981"/>
    </source>
</evidence>
<name>A0A1E4TLZ1_9ASCO</name>
<dbReference type="InterPro" id="IPR038514">
    <property type="entry name" value="AAR2_C_sf"/>
</dbReference>
<evidence type="ECO:0000259" key="2">
    <source>
        <dbReference type="Pfam" id="PF05282"/>
    </source>
</evidence>
<reference evidence="5" key="1">
    <citation type="submission" date="2016-02" db="EMBL/GenBank/DDBJ databases">
        <title>Comparative genomics of biotechnologically important yeasts.</title>
        <authorList>
            <consortium name="DOE Joint Genome Institute"/>
            <person name="Riley R."/>
            <person name="Haridas S."/>
            <person name="Wolfe K.H."/>
            <person name="Lopes M.R."/>
            <person name="Hittinger C.T."/>
            <person name="Goker M."/>
            <person name="Salamov A."/>
            <person name="Wisecaver J."/>
            <person name="Long T.M."/>
            <person name="Aerts A.L."/>
            <person name="Barry K."/>
            <person name="Choi C."/>
            <person name="Clum A."/>
            <person name="Coughlan A.Y."/>
            <person name="Deshpande S."/>
            <person name="Douglass A.P."/>
            <person name="Hanson S.J."/>
            <person name="Klenk H.-P."/>
            <person name="Labutti K."/>
            <person name="Lapidus A."/>
            <person name="Lindquist E."/>
            <person name="Lipzen A."/>
            <person name="Meier-Kolthoff J.P."/>
            <person name="Ohm R.A."/>
            <person name="Otillar R.P."/>
            <person name="Pangilinan J."/>
            <person name="Peng Y."/>
            <person name="Rokas A."/>
            <person name="Rosa C.A."/>
            <person name="Scheuner C."/>
            <person name="Sibirny A.A."/>
            <person name="Slot J.C."/>
            <person name="Stielow J.B."/>
            <person name="Sun H."/>
            <person name="Kurtzman C.P."/>
            <person name="Blackwell M."/>
            <person name="Jeffries T.W."/>
            <person name="Grigoriev I.V."/>
        </authorList>
    </citation>
    <scope>NUCLEOTIDE SEQUENCE [LARGE SCALE GENOMIC DNA]</scope>
    <source>
        <strain evidence="5">NRRL Y-17796</strain>
    </source>
</reference>
<dbReference type="EMBL" id="KV453841">
    <property type="protein sequence ID" value="ODV92772.1"/>
    <property type="molecule type" value="Genomic_DNA"/>
</dbReference>
<dbReference type="InterPro" id="IPR033648">
    <property type="entry name" value="AAR2_C"/>
</dbReference>
<organism evidence="4 5">
    <name type="scientific">Tortispora caseinolytica NRRL Y-17796</name>
    <dbReference type="NCBI Taxonomy" id="767744"/>
    <lineage>
        <taxon>Eukaryota</taxon>
        <taxon>Fungi</taxon>
        <taxon>Dikarya</taxon>
        <taxon>Ascomycota</taxon>
        <taxon>Saccharomycotina</taxon>
        <taxon>Trigonopsidomycetes</taxon>
        <taxon>Trigonopsidales</taxon>
        <taxon>Trigonopsidaceae</taxon>
        <taxon>Tortispora</taxon>
    </lineage>
</organism>
<feature type="domain" description="AAR2 C-terminal" evidence="2">
    <location>
        <begin position="146"/>
        <end position="281"/>
    </location>
</feature>
<dbReference type="PANTHER" id="PTHR12689:SF4">
    <property type="entry name" value="PROTEIN AAR2 HOMOLOG"/>
    <property type="match status" value="1"/>
</dbReference>
<proteinExistence type="inferred from homology"/>
<gene>
    <name evidence="4" type="ORF">CANCADRAFT_93000</name>
</gene>
<accession>A0A1E4TLZ1</accession>
<evidence type="ECO:0000256" key="1">
    <source>
        <dbReference type="ARBA" id="ARBA00006281"/>
    </source>
</evidence>
<sequence>MDLVLLDCPSLLLGIDLHFFEANGFRGFSHIPPGLHVFHWGISVDSLRTAKVFMSDSDTTLILQYVAETESFVELTSQMSYVGLTQFPESRPLAVWRDLVSEISTTHLTRILPPSFMVSSATPTLTDELDANRLGDSLSSQDLLKFSDLNFNRTRPKDVHGTDLTALALDRSWQIPVDLNSLATEIQLSWTLGALISNVSAIDQWKSWMATLCAAPSFLSKSPAFYKHLLTLWDIQIQHTPGHMLGIISIPFLETHLTQLESLINDEIDGHWRPDLVALIRKILN</sequence>
<dbReference type="InterPro" id="IPR033647">
    <property type="entry name" value="Aar2_N"/>
</dbReference>
<dbReference type="Proteomes" id="UP000095023">
    <property type="component" value="Unassembled WGS sequence"/>
</dbReference>
<dbReference type="InterPro" id="IPR038516">
    <property type="entry name" value="AAR2_N_sf"/>
</dbReference>
<dbReference type="Pfam" id="PF05282">
    <property type="entry name" value="AAR2"/>
    <property type="match status" value="1"/>
</dbReference>
<dbReference type="Gene3D" id="2.60.34.20">
    <property type="match status" value="1"/>
</dbReference>
<dbReference type="AlphaFoldDB" id="A0A1E4TLZ1"/>
<comment type="similarity">
    <text evidence="1">Belongs to the AAR2 family.</text>
</comment>